<name>A0A1Y5TMB2_9RHOB</name>
<dbReference type="RefSeq" id="WP_085797467.1">
    <property type="nucleotide sequence ID" value="NZ_FWFO01000004.1"/>
</dbReference>
<gene>
    <name evidence="1" type="ORF">TRL7639_03830</name>
</gene>
<dbReference type="EMBL" id="FWFO01000004">
    <property type="protein sequence ID" value="SLN66911.1"/>
    <property type="molecule type" value="Genomic_DNA"/>
</dbReference>
<reference evidence="1 2" key="1">
    <citation type="submission" date="2017-03" db="EMBL/GenBank/DDBJ databases">
        <authorList>
            <person name="Afonso C.L."/>
            <person name="Miller P.J."/>
            <person name="Scott M.A."/>
            <person name="Spackman E."/>
            <person name="Goraichik I."/>
            <person name="Dimitrov K.M."/>
            <person name="Suarez D.L."/>
            <person name="Swayne D.E."/>
        </authorList>
    </citation>
    <scope>NUCLEOTIDE SEQUENCE [LARGE SCALE GENOMIC DNA]</scope>
    <source>
        <strain evidence="1 2">CECT 7639</strain>
    </source>
</reference>
<dbReference type="Proteomes" id="UP000193077">
    <property type="component" value="Unassembled WGS sequence"/>
</dbReference>
<proteinExistence type="predicted"/>
<protein>
    <recommendedName>
        <fullName evidence="3">DUF2141 domain-containing protein</fullName>
    </recommendedName>
</protein>
<organism evidence="1 2">
    <name type="scientific">Falsiruegeria litorea R37</name>
    <dbReference type="NCBI Taxonomy" id="1200284"/>
    <lineage>
        <taxon>Bacteria</taxon>
        <taxon>Pseudomonadati</taxon>
        <taxon>Pseudomonadota</taxon>
        <taxon>Alphaproteobacteria</taxon>
        <taxon>Rhodobacterales</taxon>
        <taxon>Roseobacteraceae</taxon>
        <taxon>Falsiruegeria</taxon>
    </lineage>
</organism>
<evidence type="ECO:0008006" key="3">
    <source>
        <dbReference type="Google" id="ProtNLM"/>
    </source>
</evidence>
<dbReference type="OrthoDB" id="9788332at2"/>
<keyword evidence="2" id="KW-1185">Reference proteome</keyword>
<evidence type="ECO:0000313" key="1">
    <source>
        <dbReference type="EMBL" id="SLN66911.1"/>
    </source>
</evidence>
<dbReference type="Pfam" id="PF09912">
    <property type="entry name" value="DUF2141"/>
    <property type="match status" value="1"/>
</dbReference>
<sequence length="164" mass="17924">MPSNVQRITAAMATAALFVGGAWLAAGFSVDLPDASVSTSGATSDAGLTVNLHGARNDTGNLIVMVFDRAEPFANMDYQNAVGYLEVPASTYPQRLDFPELNNSYYAIVAIHDENGDYELNYDETYLPTEGYAISGSNDLYSDPVFEYSLVEPGKVDLTFYYWQ</sequence>
<dbReference type="InterPro" id="IPR018673">
    <property type="entry name" value="DUF2141"/>
</dbReference>
<accession>A0A1Y5TMB2</accession>
<evidence type="ECO:0000313" key="2">
    <source>
        <dbReference type="Proteomes" id="UP000193077"/>
    </source>
</evidence>
<dbReference type="AlphaFoldDB" id="A0A1Y5TMB2"/>